<dbReference type="EMBL" id="BNEA01000015">
    <property type="protein sequence ID" value="GHI55934.1"/>
    <property type="molecule type" value="Genomic_DNA"/>
</dbReference>
<dbReference type="PROSITE" id="PS50943">
    <property type="entry name" value="HTH_CROC1"/>
    <property type="match status" value="1"/>
</dbReference>
<dbReference type="SUPFAM" id="SSF47413">
    <property type="entry name" value="lambda repressor-like DNA-binding domains"/>
    <property type="match status" value="1"/>
</dbReference>
<name>A0ABQ3RJ95_STRRR</name>
<reference evidence="3" key="1">
    <citation type="submission" date="2023-07" db="EMBL/GenBank/DDBJ databases">
        <title>Whole genome shotgun sequence of Streptomyces achromogenes subsp. rubradiris NBRC 14000.</title>
        <authorList>
            <person name="Komaki H."/>
            <person name="Tamura T."/>
        </authorList>
    </citation>
    <scope>NUCLEOTIDE SEQUENCE [LARGE SCALE GENOMIC DNA]</scope>
    <source>
        <strain evidence="3">NBRC 14000</strain>
    </source>
</reference>
<dbReference type="Pfam" id="PF19054">
    <property type="entry name" value="DUF5753"/>
    <property type="match status" value="1"/>
</dbReference>
<dbReference type="RefSeq" id="WP_189994147.1">
    <property type="nucleotide sequence ID" value="NZ_BNCB01000006.1"/>
</dbReference>
<feature type="domain" description="HTH cro/C1-type" evidence="1">
    <location>
        <begin position="29"/>
        <end position="69"/>
    </location>
</feature>
<evidence type="ECO:0000313" key="3">
    <source>
        <dbReference type="Proteomes" id="UP000646738"/>
    </source>
</evidence>
<sequence length="281" mass="31662">MSEGVDEAGWDVEPGDEIEPVVQAVGRLLKVCRESAGVSVPELAEALGYGEDMIRKIERGARIPRPEFLDNADTFLKAQGHLRAFREDMRKARYPKKVRELAELEGRAVEMLLYSNHNIHGLLQTEEYARALLRTWRPAYSPDQLERMVGARMARKSVFDRSPAPELSFVQEEVTLRRPVGDKMVLRRQLEHMLEVAQLPFVELQVMPTSRANHPGTGGRIQVLKFADGTGMGRTDGDFSGRPVSNPRQLRVLDLRYGIIRAQALPPEESLDIIEKALGEL</sequence>
<dbReference type="Proteomes" id="UP000646738">
    <property type="component" value="Unassembled WGS sequence"/>
</dbReference>
<gene>
    <name evidence="2" type="ORF">Srubr_57800</name>
</gene>
<protein>
    <submittedName>
        <fullName evidence="2">Transcriptional regulator</fullName>
    </submittedName>
</protein>
<dbReference type="InterPro" id="IPR001387">
    <property type="entry name" value="Cro/C1-type_HTH"/>
</dbReference>
<evidence type="ECO:0000313" key="2">
    <source>
        <dbReference type="EMBL" id="GHI55934.1"/>
    </source>
</evidence>
<keyword evidence="3" id="KW-1185">Reference proteome</keyword>
<comment type="caution">
    <text evidence="2">The sequence shown here is derived from an EMBL/GenBank/DDBJ whole genome shotgun (WGS) entry which is preliminary data.</text>
</comment>
<dbReference type="InterPro" id="IPR010982">
    <property type="entry name" value="Lambda_DNA-bd_dom_sf"/>
</dbReference>
<accession>A0ABQ3RJ95</accession>
<dbReference type="Pfam" id="PF13560">
    <property type="entry name" value="HTH_31"/>
    <property type="match status" value="1"/>
</dbReference>
<evidence type="ECO:0000259" key="1">
    <source>
        <dbReference type="PROSITE" id="PS50943"/>
    </source>
</evidence>
<dbReference type="SMART" id="SM00530">
    <property type="entry name" value="HTH_XRE"/>
    <property type="match status" value="1"/>
</dbReference>
<organism evidence="2 3">
    <name type="scientific">Streptomyces rubradiris</name>
    <name type="common">Streptomyces achromogenes subsp. rubradiris</name>
    <dbReference type="NCBI Taxonomy" id="285531"/>
    <lineage>
        <taxon>Bacteria</taxon>
        <taxon>Bacillati</taxon>
        <taxon>Actinomycetota</taxon>
        <taxon>Actinomycetes</taxon>
        <taxon>Kitasatosporales</taxon>
        <taxon>Streptomycetaceae</taxon>
        <taxon>Streptomyces</taxon>
    </lineage>
</organism>
<proteinExistence type="predicted"/>
<dbReference type="CDD" id="cd00093">
    <property type="entry name" value="HTH_XRE"/>
    <property type="match status" value="1"/>
</dbReference>
<dbReference type="InterPro" id="IPR043917">
    <property type="entry name" value="DUF5753"/>
</dbReference>
<dbReference type="Gene3D" id="1.10.260.40">
    <property type="entry name" value="lambda repressor-like DNA-binding domains"/>
    <property type="match status" value="1"/>
</dbReference>